<organism evidence="1 2">
    <name type="scientific">Vibrio splendidus</name>
    <dbReference type="NCBI Taxonomy" id="29497"/>
    <lineage>
        <taxon>Bacteria</taxon>
        <taxon>Pseudomonadati</taxon>
        <taxon>Pseudomonadota</taxon>
        <taxon>Gammaproteobacteria</taxon>
        <taxon>Vibrionales</taxon>
        <taxon>Vibrionaceae</taxon>
        <taxon>Vibrio</taxon>
    </lineage>
</organism>
<reference evidence="1 2" key="1">
    <citation type="submission" date="2017-11" db="EMBL/GenBank/DDBJ databases">
        <title>Population delineation of vibrios coincides with oyster pathogenicity.</title>
        <authorList>
            <person name="Bruto M."/>
            <person name="Labreuche Y."/>
            <person name="James A."/>
            <person name="Piel D."/>
            <person name="Chenivesse S."/>
            <person name="Petton B."/>
            <person name="Polz M.F."/>
            <person name="Le Roux F."/>
        </authorList>
    </citation>
    <scope>NUCLEOTIDE SEQUENCE [LARGE SCALE GENOMIC DNA]</scope>
    <source>
        <strain evidence="1 2">FF_144</strain>
    </source>
</reference>
<evidence type="ECO:0000313" key="2">
    <source>
        <dbReference type="Proteomes" id="UP000244197"/>
    </source>
</evidence>
<dbReference type="RefSeq" id="WP_108187187.1">
    <property type="nucleotide sequence ID" value="NZ_PIFK01000003.1"/>
</dbReference>
<sequence>MSINNFEDFDSIDLNDMDITQSFDMSNKSIFVEEESTTFLEKEKKKHKVTGMGVSKHLLELYKDYSLLKLNTEKELSGVILKNIILYGIQNCKVLDFPKFTYEKKLFFVESNDLRNAFEASNEELFPFTTTITSHHHAYAIEALKILIKTEKGQ</sequence>
<dbReference type="Proteomes" id="UP000244197">
    <property type="component" value="Unassembled WGS sequence"/>
</dbReference>
<dbReference type="AlphaFoldDB" id="A0A2T5F0X6"/>
<accession>A0A2T5F0X6</accession>
<name>A0A2T5F0X6_VIBSP</name>
<protein>
    <submittedName>
        <fullName evidence="1">Uncharacterized protein</fullName>
    </submittedName>
</protein>
<proteinExistence type="predicted"/>
<gene>
    <name evidence="1" type="ORF">CWO07_02150</name>
</gene>
<comment type="caution">
    <text evidence="1">The sequence shown here is derived from an EMBL/GenBank/DDBJ whole genome shotgun (WGS) entry which is preliminary data.</text>
</comment>
<dbReference type="EMBL" id="PIFK01000003">
    <property type="protein sequence ID" value="PTP39391.1"/>
    <property type="molecule type" value="Genomic_DNA"/>
</dbReference>
<evidence type="ECO:0000313" key="1">
    <source>
        <dbReference type="EMBL" id="PTP39391.1"/>
    </source>
</evidence>